<reference evidence="4 6" key="1">
    <citation type="submission" date="2019-07" db="EMBL/GenBank/DDBJ databases">
        <title>Whole genome shotgun sequence of Frigoribacterium faeni NBRC 103066.</title>
        <authorList>
            <person name="Hosoyama A."/>
            <person name="Uohara A."/>
            <person name="Ohji S."/>
            <person name="Ichikawa N."/>
        </authorList>
    </citation>
    <scope>NUCLEOTIDE SEQUENCE [LARGE SCALE GENOMIC DNA]</scope>
    <source>
        <strain evidence="4 6">NBRC 103066</strain>
    </source>
</reference>
<name>A0A7W3PH84_9MICO</name>
<keyword evidence="6" id="KW-1185">Reference proteome</keyword>
<dbReference type="CDD" id="cd04301">
    <property type="entry name" value="NAT_SF"/>
    <property type="match status" value="1"/>
</dbReference>
<evidence type="ECO:0000256" key="1">
    <source>
        <dbReference type="ARBA" id="ARBA00022679"/>
    </source>
</evidence>
<sequence>MTNTPRTELPPLHIERVEYDDPRARELRARMDAEMTAVYSLGRAPDEPVEKAAARDAALAVHPEKVRATLLVVDPDGTALGHAVLYDRRGEWEVKRVIVDGEQRGRGIGRLIMAEIEAIGRAAGAPRLILQTGDRQPDAVALYQKVGWTPLATYEPYITTIPQSICFELVLD</sequence>
<proteinExistence type="predicted"/>
<dbReference type="InterPro" id="IPR000182">
    <property type="entry name" value="GNAT_dom"/>
</dbReference>
<keyword evidence="2" id="KW-0012">Acyltransferase</keyword>
<dbReference type="PANTHER" id="PTHR43877">
    <property type="entry name" value="AMINOALKYLPHOSPHONATE N-ACETYLTRANSFERASE-RELATED-RELATED"/>
    <property type="match status" value="1"/>
</dbReference>
<evidence type="ECO:0000313" key="5">
    <source>
        <dbReference type="EMBL" id="MBA8812055.1"/>
    </source>
</evidence>
<reference evidence="5 7" key="2">
    <citation type="submission" date="2020-07" db="EMBL/GenBank/DDBJ databases">
        <title>Sequencing the genomes of 1000 actinobacteria strains.</title>
        <authorList>
            <person name="Klenk H.-P."/>
        </authorList>
    </citation>
    <scope>NUCLEOTIDE SEQUENCE [LARGE SCALE GENOMIC DNA]</scope>
    <source>
        <strain evidence="5 7">DSM 10309</strain>
    </source>
</reference>
<accession>A0A7W3PH84</accession>
<evidence type="ECO:0000313" key="7">
    <source>
        <dbReference type="Proteomes" id="UP000522688"/>
    </source>
</evidence>
<dbReference type="PANTHER" id="PTHR43877:SF2">
    <property type="entry name" value="AMINOALKYLPHOSPHONATE N-ACETYLTRANSFERASE-RELATED"/>
    <property type="match status" value="1"/>
</dbReference>
<evidence type="ECO:0000313" key="6">
    <source>
        <dbReference type="Proteomes" id="UP000321154"/>
    </source>
</evidence>
<dbReference type="AlphaFoldDB" id="A0A7W3PH84"/>
<dbReference type="PROSITE" id="PS51186">
    <property type="entry name" value="GNAT"/>
    <property type="match status" value="1"/>
</dbReference>
<dbReference type="Gene3D" id="3.40.630.30">
    <property type="match status" value="1"/>
</dbReference>
<dbReference type="EMBL" id="JACGWW010000001">
    <property type="protein sequence ID" value="MBA8812055.1"/>
    <property type="molecule type" value="Genomic_DNA"/>
</dbReference>
<dbReference type="SUPFAM" id="SSF55729">
    <property type="entry name" value="Acyl-CoA N-acyltransferases (Nat)"/>
    <property type="match status" value="1"/>
</dbReference>
<dbReference type="OrthoDB" id="70840at2"/>
<dbReference type="InterPro" id="IPR050832">
    <property type="entry name" value="Bact_Acetyltransf"/>
</dbReference>
<organism evidence="5 7">
    <name type="scientific">Frigoribacterium faeni</name>
    <dbReference type="NCBI Taxonomy" id="145483"/>
    <lineage>
        <taxon>Bacteria</taxon>
        <taxon>Bacillati</taxon>
        <taxon>Actinomycetota</taxon>
        <taxon>Actinomycetes</taxon>
        <taxon>Micrococcales</taxon>
        <taxon>Microbacteriaceae</taxon>
        <taxon>Frigoribacterium</taxon>
    </lineage>
</organism>
<dbReference type="GO" id="GO:0016747">
    <property type="term" value="F:acyltransferase activity, transferring groups other than amino-acyl groups"/>
    <property type="evidence" value="ECO:0007669"/>
    <property type="project" value="InterPro"/>
</dbReference>
<dbReference type="InterPro" id="IPR016181">
    <property type="entry name" value="Acyl_CoA_acyltransferase"/>
</dbReference>
<dbReference type="Proteomes" id="UP000321154">
    <property type="component" value="Unassembled WGS sequence"/>
</dbReference>
<gene>
    <name evidence="5" type="ORF">FB463_000279</name>
    <name evidence="4" type="ORF">FFA01_25160</name>
</gene>
<protein>
    <submittedName>
        <fullName evidence="4 5">N-acetyltransferase</fullName>
    </submittedName>
</protein>
<keyword evidence="1 5" id="KW-0808">Transferase</keyword>
<comment type="caution">
    <text evidence="5">The sequence shown here is derived from an EMBL/GenBank/DDBJ whole genome shotgun (WGS) entry which is preliminary data.</text>
</comment>
<evidence type="ECO:0000256" key="2">
    <source>
        <dbReference type="ARBA" id="ARBA00023315"/>
    </source>
</evidence>
<dbReference type="Pfam" id="PF00583">
    <property type="entry name" value="Acetyltransf_1"/>
    <property type="match status" value="1"/>
</dbReference>
<dbReference type="EMBL" id="BJUV01000030">
    <property type="protein sequence ID" value="GEK84207.1"/>
    <property type="molecule type" value="Genomic_DNA"/>
</dbReference>
<dbReference type="Proteomes" id="UP000522688">
    <property type="component" value="Unassembled WGS sequence"/>
</dbReference>
<evidence type="ECO:0000259" key="3">
    <source>
        <dbReference type="PROSITE" id="PS51186"/>
    </source>
</evidence>
<dbReference type="RefSeq" id="WP_146856542.1">
    <property type="nucleotide sequence ID" value="NZ_BAAAHR010000002.1"/>
</dbReference>
<feature type="domain" description="N-acetyltransferase" evidence="3">
    <location>
        <begin position="25"/>
        <end position="172"/>
    </location>
</feature>
<evidence type="ECO:0000313" key="4">
    <source>
        <dbReference type="EMBL" id="GEK84207.1"/>
    </source>
</evidence>